<dbReference type="EMBL" id="WDFR01000002">
    <property type="protein sequence ID" value="KAB6030035.1"/>
    <property type="molecule type" value="Genomic_DNA"/>
</dbReference>
<sequence length="211" mass="22986">MMKDGSMKNRETSDGNGTSWNASDGENAYYARVLAEVERLQPVGAGDGILVLNLMYPCFEAGARIGMGLSVRSGKDVFPVGSWKVGRPYTNRHIHCPVRTAGRRVSRCGLPLVAPFGMLDGITGLIWTVTVDFPYADGSDRPVHRSLIFDRQLRVMLSPERPHGSLMAEWSCMGQPDLTLKVNGIKRALSQIVEIDGCAGMPGVFVCRSEG</sequence>
<gene>
    <name evidence="2" type="ORF">GA542_03955</name>
</gene>
<comment type="caution">
    <text evidence="2">The sequence shown here is derived from an EMBL/GenBank/DDBJ whole genome shotgun (WGS) entry which is preliminary data.</text>
</comment>
<evidence type="ECO:0000313" key="2">
    <source>
        <dbReference type="EMBL" id="KAB6030035.1"/>
    </source>
</evidence>
<proteinExistence type="predicted"/>
<evidence type="ECO:0000313" key="3">
    <source>
        <dbReference type="Proteomes" id="UP000470926"/>
    </source>
</evidence>
<dbReference type="Proteomes" id="UP000470926">
    <property type="component" value="Unassembled WGS sequence"/>
</dbReference>
<evidence type="ECO:0000256" key="1">
    <source>
        <dbReference type="SAM" id="MobiDB-lite"/>
    </source>
</evidence>
<feature type="compositionally biased region" description="Basic and acidic residues" evidence="1">
    <location>
        <begin position="1"/>
        <end position="13"/>
    </location>
</feature>
<feature type="region of interest" description="Disordered" evidence="1">
    <location>
        <begin position="1"/>
        <end position="20"/>
    </location>
</feature>
<dbReference type="AlphaFoldDB" id="A0A6I0VBY9"/>
<reference evidence="2 3" key="1">
    <citation type="journal article" date="2019" name="Nat. Med.">
        <title>A library of human gut bacterial isolates paired with longitudinal multiomics data enables mechanistic microbiome research.</title>
        <authorList>
            <person name="Poyet M."/>
            <person name="Groussin M."/>
            <person name="Gibbons S.M."/>
            <person name="Avila-Pacheco J."/>
            <person name="Jiang X."/>
            <person name="Kearney S.M."/>
            <person name="Perrotta A.R."/>
            <person name="Berdy B."/>
            <person name="Zhao S."/>
            <person name="Lieberman T.D."/>
            <person name="Swanson P.K."/>
            <person name="Smith M."/>
            <person name="Roesemann S."/>
            <person name="Alexander J.E."/>
            <person name="Rich S.A."/>
            <person name="Livny J."/>
            <person name="Vlamakis H."/>
            <person name="Clish C."/>
            <person name="Bullock K."/>
            <person name="Deik A."/>
            <person name="Scott J."/>
            <person name="Pierce K.A."/>
            <person name="Xavier R.J."/>
            <person name="Alm E.J."/>
        </authorList>
    </citation>
    <scope>NUCLEOTIDE SEQUENCE [LARGE SCALE GENOMIC DNA]</scope>
    <source>
        <strain evidence="2 3">BIOML-A26</strain>
    </source>
</reference>
<organism evidence="2 3">
    <name type="scientific">Bifidobacterium adolescentis</name>
    <dbReference type="NCBI Taxonomy" id="1680"/>
    <lineage>
        <taxon>Bacteria</taxon>
        <taxon>Bacillati</taxon>
        <taxon>Actinomycetota</taxon>
        <taxon>Actinomycetes</taxon>
        <taxon>Bifidobacteriales</taxon>
        <taxon>Bifidobacteriaceae</taxon>
        <taxon>Bifidobacterium</taxon>
    </lineage>
</organism>
<protein>
    <submittedName>
        <fullName evidence="2">Uncharacterized protein</fullName>
    </submittedName>
</protein>
<accession>A0A6I0VBY9</accession>
<name>A0A6I0VBY9_BIFAD</name>